<dbReference type="Pfam" id="PF12937">
    <property type="entry name" value="F-box-like"/>
    <property type="match status" value="1"/>
</dbReference>
<dbReference type="SUPFAM" id="SSF81383">
    <property type="entry name" value="F-box domain"/>
    <property type="match status" value="1"/>
</dbReference>
<feature type="domain" description="F-box" evidence="2">
    <location>
        <begin position="73"/>
        <end position="119"/>
    </location>
</feature>
<proteinExistence type="predicted"/>
<dbReference type="InterPro" id="IPR017451">
    <property type="entry name" value="F-box-assoc_interact_dom"/>
</dbReference>
<dbReference type="InterPro" id="IPR013187">
    <property type="entry name" value="F-box-assoc_dom_typ3"/>
</dbReference>
<dbReference type="Gene3D" id="1.20.1280.50">
    <property type="match status" value="1"/>
</dbReference>
<dbReference type="Proteomes" id="UP001632038">
    <property type="component" value="Unassembled WGS sequence"/>
</dbReference>
<dbReference type="Pfam" id="PF08268">
    <property type="entry name" value="FBA_3"/>
    <property type="match status" value="1"/>
</dbReference>
<dbReference type="PANTHER" id="PTHR31672">
    <property type="entry name" value="BNACNNG10540D PROTEIN"/>
    <property type="match status" value="1"/>
</dbReference>
<accession>A0ABD3BDK1</accession>
<dbReference type="PROSITE" id="PS50181">
    <property type="entry name" value="FBOX"/>
    <property type="match status" value="1"/>
</dbReference>
<evidence type="ECO:0000313" key="4">
    <source>
        <dbReference type="Proteomes" id="UP001632038"/>
    </source>
</evidence>
<feature type="compositionally biased region" description="Polar residues" evidence="1">
    <location>
        <begin position="33"/>
        <end position="43"/>
    </location>
</feature>
<dbReference type="AlphaFoldDB" id="A0ABD3BDK1"/>
<comment type="caution">
    <text evidence="3">The sequence shown here is derived from an EMBL/GenBank/DDBJ whole genome shotgun (WGS) entry which is preliminary data.</text>
</comment>
<gene>
    <name evidence="3" type="ORF">CASFOL_041048</name>
</gene>
<dbReference type="InterPro" id="IPR050796">
    <property type="entry name" value="SCF_F-box_component"/>
</dbReference>
<keyword evidence="4" id="KW-1185">Reference proteome</keyword>
<dbReference type="PANTHER" id="PTHR31672:SF13">
    <property type="entry name" value="F-BOX PROTEIN CPR30-LIKE"/>
    <property type="match status" value="1"/>
</dbReference>
<name>A0ABD3BDK1_9LAMI</name>
<sequence>MLKNAVVSKNISHHQSACRRRRHIGGSLMDGMTGSQLNTAPTTKRNEEEANSEIIVPKKHIKVITLRSWKRLESNINSLPDDIMFDIFVRIPAQDIYRSVRSVCRKWYQMIHTHKFRNTHLHHSTCGLLLRKRVSQSTELTFMSLSRQGQIELTKLNCELKQEIRCNSCNGLVLESETRDGSSIYITNPVTMQRFSLPRLLYPLSGQSFRFYAIAYASLSMKYKVVRVYLDRENYQWGCIILTVGVYKSWRPICTKHVSLVANTNLRFRPLTTEGFVHWAKSGNYILTLNVETEIITESLVPSSSGAEVYYFSTVKYLSMLIEREGGCSWEVWEMKPETGEWTQLPGIDLEDRMCDILGVIFGVICGGLREGDKPCTSFACIRRCLVPVGWLEYKEVLLYRLYCPLTGQQLSLCMAWNIRLKKFEFIELDSELYGFFPHRNSLLWLDGC</sequence>
<dbReference type="SMART" id="SM00256">
    <property type="entry name" value="FBOX"/>
    <property type="match status" value="1"/>
</dbReference>
<organism evidence="3 4">
    <name type="scientific">Castilleja foliolosa</name>
    <dbReference type="NCBI Taxonomy" id="1961234"/>
    <lineage>
        <taxon>Eukaryota</taxon>
        <taxon>Viridiplantae</taxon>
        <taxon>Streptophyta</taxon>
        <taxon>Embryophyta</taxon>
        <taxon>Tracheophyta</taxon>
        <taxon>Spermatophyta</taxon>
        <taxon>Magnoliopsida</taxon>
        <taxon>eudicotyledons</taxon>
        <taxon>Gunneridae</taxon>
        <taxon>Pentapetalae</taxon>
        <taxon>asterids</taxon>
        <taxon>lamiids</taxon>
        <taxon>Lamiales</taxon>
        <taxon>Orobanchaceae</taxon>
        <taxon>Pedicularideae</taxon>
        <taxon>Castillejinae</taxon>
        <taxon>Castilleja</taxon>
    </lineage>
</organism>
<dbReference type="EMBL" id="JAVIJP010000100">
    <property type="protein sequence ID" value="KAL3615387.1"/>
    <property type="molecule type" value="Genomic_DNA"/>
</dbReference>
<dbReference type="InterPro" id="IPR001810">
    <property type="entry name" value="F-box_dom"/>
</dbReference>
<evidence type="ECO:0000313" key="3">
    <source>
        <dbReference type="EMBL" id="KAL3615387.1"/>
    </source>
</evidence>
<reference evidence="4" key="1">
    <citation type="journal article" date="2024" name="IScience">
        <title>Strigolactones Initiate the Formation of Haustorium-like Structures in Castilleja.</title>
        <authorList>
            <person name="Buerger M."/>
            <person name="Peterson D."/>
            <person name="Chory J."/>
        </authorList>
    </citation>
    <scope>NUCLEOTIDE SEQUENCE [LARGE SCALE GENOMIC DNA]</scope>
</reference>
<evidence type="ECO:0000259" key="2">
    <source>
        <dbReference type="PROSITE" id="PS50181"/>
    </source>
</evidence>
<protein>
    <recommendedName>
        <fullName evidence="2">F-box domain-containing protein</fullName>
    </recommendedName>
</protein>
<dbReference type="NCBIfam" id="TIGR01640">
    <property type="entry name" value="F_box_assoc_1"/>
    <property type="match status" value="1"/>
</dbReference>
<feature type="region of interest" description="Disordered" evidence="1">
    <location>
        <begin position="29"/>
        <end position="51"/>
    </location>
</feature>
<dbReference type="InterPro" id="IPR036047">
    <property type="entry name" value="F-box-like_dom_sf"/>
</dbReference>
<evidence type="ECO:0000256" key="1">
    <source>
        <dbReference type="SAM" id="MobiDB-lite"/>
    </source>
</evidence>